<keyword evidence="3" id="KW-1185">Reference proteome</keyword>
<feature type="transmembrane region" description="Helical" evidence="1">
    <location>
        <begin position="109"/>
        <end position="128"/>
    </location>
</feature>
<sequence length="455" mass="49823">MKTQLSKVLERLRASYWFVPSVLVVLAIALSYATVWIDRTWPVDAEGRRYWLYGGQAEGAREVLGTVATAMMTIASLTFSITIVALTLAAQQFGSRLLYNFMRDRANQFVLGIFIATFLYAILVLRMVQGGESDAFVPQLSVTVALVLTLLSVGALIYFIHHTAESIQADNVIEAVRRDLLDCAHALLPDGADGPRDAEWSEAESLWQRLREDSAAVAARGSGFLQAVDTQSLESLAAGKQAVFRLLKRPGDFVMTGCELLRVSPAALVDDAFAARLNRDFILGSRRTLIQDIELPFQQLVEIALRALSPGINDPHTAIRCIDRLGDMLGEVLRRGEPPVAARDTDGAIRLIFERVTFASILGTAFDEIRQQASPHPAVVARLLDTLRVLIEMAPTEAQRQAIALQARLAHLEAAEKAGTEAERALLEKRMRAIRALLAQGEGAERTVSATHADG</sequence>
<feature type="transmembrane region" description="Helical" evidence="1">
    <location>
        <begin position="16"/>
        <end position="37"/>
    </location>
</feature>
<dbReference type="Pfam" id="PF10011">
    <property type="entry name" value="DUF2254"/>
    <property type="match status" value="1"/>
</dbReference>
<keyword evidence="1" id="KW-0812">Transmembrane</keyword>
<dbReference type="Proteomes" id="UP000218899">
    <property type="component" value="Chromosome"/>
</dbReference>
<dbReference type="OrthoDB" id="2955631at2"/>
<protein>
    <recommendedName>
        <fullName evidence="4">DUF2254 domain-containing protein</fullName>
    </recommendedName>
</protein>
<keyword evidence="1" id="KW-0472">Membrane</keyword>
<organism evidence="2 3">
    <name type="scientific">Sulfurifustis variabilis</name>
    <dbReference type="NCBI Taxonomy" id="1675686"/>
    <lineage>
        <taxon>Bacteria</taxon>
        <taxon>Pseudomonadati</taxon>
        <taxon>Pseudomonadota</taxon>
        <taxon>Gammaproteobacteria</taxon>
        <taxon>Acidiferrobacterales</taxon>
        <taxon>Acidiferrobacteraceae</taxon>
        <taxon>Sulfurifustis</taxon>
    </lineage>
</organism>
<dbReference type="InterPro" id="IPR018723">
    <property type="entry name" value="DUF2254_membrane"/>
</dbReference>
<dbReference type="AlphaFoldDB" id="A0A1B4V2J1"/>
<dbReference type="EMBL" id="AP014936">
    <property type="protein sequence ID" value="BAU47749.1"/>
    <property type="molecule type" value="Genomic_DNA"/>
</dbReference>
<evidence type="ECO:0000256" key="1">
    <source>
        <dbReference type="SAM" id="Phobius"/>
    </source>
</evidence>
<reference evidence="2 3" key="1">
    <citation type="submission" date="2015-08" db="EMBL/GenBank/DDBJ databases">
        <title>Complete genome sequence of Sulfurifustis variabilis.</title>
        <authorList>
            <person name="Miura A."/>
            <person name="Kojima H."/>
            <person name="Fukui M."/>
        </authorList>
    </citation>
    <scope>NUCLEOTIDE SEQUENCE [LARGE SCALE GENOMIC DNA]</scope>
    <source>
        <strain evidence="3">skN76</strain>
    </source>
</reference>
<evidence type="ECO:0008006" key="4">
    <source>
        <dbReference type="Google" id="ProtNLM"/>
    </source>
</evidence>
<feature type="transmembrane region" description="Helical" evidence="1">
    <location>
        <begin position="63"/>
        <end position="88"/>
    </location>
</feature>
<gene>
    <name evidence="2" type="ORF">SVA_1174</name>
</gene>
<name>A0A1B4V2J1_9GAMM</name>
<accession>A0A1B4V2J1</accession>
<proteinExistence type="predicted"/>
<evidence type="ECO:0000313" key="2">
    <source>
        <dbReference type="EMBL" id="BAU47749.1"/>
    </source>
</evidence>
<evidence type="ECO:0000313" key="3">
    <source>
        <dbReference type="Proteomes" id="UP000218899"/>
    </source>
</evidence>
<feature type="transmembrane region" description="Helical" evidence="1">
    <location>
        <begin position="140"/>
        <end position="160"/>
    </location>
</feature>
<dbReference type="RefSeq" id="WP_096460075.1">
    <property type="nucleotide sequence ID" value="NZ_AP014936.1"/>
</dbReference>
<keyword evidence="1" id="KW-1133">Transmembrane helix</keyword>
<dbReference type="KEGG" id="sva:SVA_1174"/>